<dbReference type="Proteomes" id="UP001168537">
    <property type="component" value="Unassembled WGS sequence"/>
</dbReference>
<organism evidence="1 2">
    <name type="scientific">Nocardioides abyssi</name>
    <dbReference type="NCBI Taxonomy" id="3058370"/>
    <lineage>
        <taxon>Bacteria</taxon>
        <taxon>Bacillati</taxon>
        <taxon>Actinomycetota</taxon>
        <taxon>Actinomycetes</taxon>
        <taxon>Propionibacteriales</taxon>
        <taxon>Nocardioidaceae</taxon>
        <taxon>Nocardioides</taxon>
    </lineage>
</organism>
<dbReference type="EMBL" id="JAUHJR010000002">
    <property type="protein sequence ID" value="MDN4161080.1"/>
    <property type="molecule type" value="Genomic_DNA"/>
</dbReference>
<dbReference type="RefSeq" id="WP_300959961.1">
    <property type="nucleotide sequence ID" value="NZ_JAUHJR010000002.1"/>
</dbReference>
<accession>A0ABT8ESF9</accession>
<proteinExistence type="predicted"/>
<keyword evidence="2" id="KW-1185">Reference proteome</keyword>
<sequence length="208" mass="23421">MTAHRPLFQGDVFRDVPFTKARSAGNPDRDPNVVIERRMVALLGYPCDIYNDGRLVKVQTVAPVVDATKMGIPPDWDGAFTLAPLPDLLGDGNTYAVDLRTAANIDASYLTTDRRVRALSEDGWALFRQRTILCDTRAMIELAPLRDFGSPLWAEIELWQEWNEAGQDPAAFQPWLDTHDPHFGGFTRRSALERRLSGQVRNLMRLAL</sequence>
<reference evidence="1" key="1">
    <citation type="submission" date="2023-06" db="EMBL/GenBank/DDBJ databases">
        <title>Draft genome sequence of Nocardioides sp. SOB72.</title>
        <authorList>
            <person name="Zhang G."/>
        </authorList>
    </citation>
    <scope>NUCLEOTIDE SEQUENCE</scope>
    <source>
        <strain evidence="1">SOB72</strain>
    </source>
</reference>
<evidence type="ECO:0000313" key="1">
    <source>
        <dbReference type="EMBL" id="MDN4161080.1"/>
    </source>
</evidence>
<comment type="caution">
    <text evidence="1">The sequence shown here is derived from an EMBL/GenBank/DDBJ whole genome shotgun (WGS) entry which is preliminary data.</text>
</comment>
<name>A0ABT8ESF9_9ACTN</name>
<gene>
    <name evidence="1" type="ORF">QWY29_06895</name>
</gene>
<evidence type="ECO:0000313" key="2">
    <source>
        <dbReference type="Proteomes" id="UP001168537"/>
    </source>
</evidence>
<protein>
    <submittedName>
        <fullName evidence="1">Uncharacterized protein</fullName>
    </submittedName>
</protein>